<name>A0A0B6ALI4_PRIM2</name>
<accession>A0A0B6ALI4</accession>
<sequence>MTKELAISLLNRKDVYLTLEGKQMLEVILKEKNAYEVK</sequence>
<proteinExistence type="predicted"/>
<gene>
    <name evidence="1" type="ORF">BG04_5850</name>
</gene>
<reference evidence="1 2" key="1">
    <citation type="journal article" date="2015" name="Genome Announc.">
        <title>Complete genome sequences for 35 biothreat assay-relevant bacillus species.</title>
        <authorList>
            <person name="Johnson S.L."/>
            <person name="Daligault H.E."/>
            <person name="Davenport K.W."/>
            <person name="Jaissle J."/>
            <person name="Frey K.G."/>
            <person name="Ladner J.T."/>
            <person name="Broomall S.M."/>
            <person name="Bishop-Lilly K.A."/>
            <person name="Bruce D.C."/>
            <person name="Gibbons H.S."/>
            <person name="Coyne S.R."/>
            <person name="Lo C.C."/>
            <person name="Meincke L."/>
            <person name="Munk A.C."/>
            <person name="Koroleva G.I."/>
            <person name="Rosenzweig C.N."/>
            <person name="Palacios G.F."/>
            <person name="Redden C.L."/>
            <person name="Minogue T.D."/>
            <person name="Chain P.S."/>
        </authorList>
    </citation>
    <scope>NUCLEOTIDE SEQUENCE [LARGE SCALE GENOMIC DNA]</scope>
    <source>
        <strain evidence="2">ATCC 14581 / DSM 32 / JCM 2506 / NBRC 15308 / NCIMB 9376 / NCTC 10342 / NRRL B-14308 / VKM B-512</strain>
        <plasmid evidence="1 2">pBMV_2</plasmid>
    </source>
</reference>
<protein>
    <submittedName>
        <fullName evidence="1">Uncharacterized protein</fullName>
    </submittedName>
</protein>
<dbReference type="AlphaFoldDB" id="A0A0B6ALI4"/>
<geneLocation type="plasmid" evidence="1 2">
    <name>pBMV_2</name>
</geneLocation>
<dbReference type="HOGENOM" id="CLU_3324543_0_0_9"/>
<keyword evidence="1" id="KW-0614">Plasmid</keyword>
<dbReference type="KEGG" id="bmeg:BG04_5850"/>
<evidence type="ECO:0000313" key="1">
    <source>
        <dbReference type="EMBL" id="AJI25745.1"/>
    </source>
</evidence>
<organism evidence="1 2">
    <name type="scientific">Priestia megaterium (strain ATCC 14581 / DSM 32 / CCUG 1817 / JCM 2506 / NBRC 15308 / NCIMB 9376 / NCTC 10342 / NRRL B-14308 / VKM B-512 / Ford 19)</name>
    <name type="common">Bacillus megaterium</name>
    <dbReference type="NCBI Taxonomy" id="1348623"/>
    <lineage>
        <taxon>Bacteria</taxon>
        <taxon>Bacillati</taxon>
        <taxon>Bacillota</taxon>
        <taxon>Bacilli</taxon>
        <taxon>Bacillales</taxon>
        <taxon>Bacillaceae</taxon>
        <taxon>Priestia</taxon>
    </lineage>
</organism>
<evidence type="ECO:0000313" key="2">
    <source>
        <dbReference type="Proteomes" id="UP000031829"/>
    </source>
</evidence>
<dbReference type="EMBL" id="CP009921">
    <property type="protein sequence ID" value="AJI25745.1"/>
    <property type="molecule type" value="Genomic_DNA"/>
</dbReference>
<dbReference type="Proteomes" id="UP000031829">
    <property type="component" value="Plasmid pBMV_2"/>
</dbReference>